<name>A0A183JHJ0_9TREM</name>
<dbReference type="WBParaSite" id="SCUD_0000216301-mRNA-1">
    <property type="protein sequence ID" value="SCUD_0000216301-mRNA-1"/>
    <property type="gene ID" value="SCUD_0000216301"/>
</dbReference>
<dbReference type="AlphaFoldDB" id="A0A183JHJ0"/>
<dbReference type="GO" id="GO:0004714">
    <property type="term" value="F:transmembrane receptor protein tyrosine kinase activity"/>
    <property type="evidence" value="ECO:0007669"/>
    <property type="project" value="TreeGrafter"/>
</dbReference>
<dbReference type="SUPFAM" id="SSF56112">
    <property type="entry name" value="Protein kinase-like (PK-like)"/>
    <property type="match status" value="1"/>
</dbReference>
<dbReference type="GO" id="GO:0007169">
    <property type="term" value="P:cell surface receptor protein tyrosine kinase signaling pathway"/>
    <property type="evidence" value="ECO:0007669"/>
    <property type="project" value="TreeGrafter"/>
</dbReference>
<sequence>LYSDLAARNCLVGTQHTIKVADFGLARCIERDLTYRAHEGAKFPIKWTAPEGLVYNLFSTKSDVWAFGILLWEIATYGKTPYPGVELQDVYVLLERGTRMLCPEGCPEPVYELMLQCWQWLPEQRPPFSDILSQLESMPTNSTMEEEEQIDFDITSTTSSSSLLLNNNEIKVINSSEPNRSTKHPPNIAYPRPPLPPRPPPPRRSTSCDYLIDENDDNQFDMIKEDCKSDLGSDIPVNAINNNNNVNHKSHKGIFTRSFKNPLSKQLHIGDLSTDEFGTAEKDLPFTNSGSLGRKRTAPRPPRRTTPVKPLNFLTDFNSLEDNSCVYPNSHLDDFDHPPLPPPPVHLDSSHHQIHQPRSQQHPRLAPQPNNGSLPNNSNSTPFSVPSVMSSSGM</sequence>
<feature type="compositionally biased region" description="Low complexity" evidence="1">
    <location>
        <begin position="367"/>
        <end position="380"/>
    </location>
</feature>
<dbReference type="PROSITE" id="PS50011">
    <property type="entry name" value="PROTEIN_KINASE_DOM"/>
    <property type="match status" value="1"/>
</dbReference>
<dbReference type="InterPro" id="IPR050122">
    <property type="entry name" value="RTK"/>
</dbReference>
<dbReference type="STRING" id="6186.A0A183JHJ0"/>
<dbReference type="InterPro" id="IPR011009">
    <property type="entry name" value="Kinase-like_dom_sf"/>
</dbReference>
<dbReference type="Gene3D" id="1.10.510.10">
    <property type="entry name" value="Transferase(Phosphotransferase) domain 1"/>
    <property type="match status" value="1"/>
</dbReference>
<reference evidence="3" key="1">
    <citation type="submission" date="2016-06" db="UniProtKB">
        <authorList>
            <consortium name="WormBaseParasite"/>
        </authorList>
    </citation>
    <scope>IDENTIFICATION</scope>
</reference>
<dbReference type="GO" id="GO:0043235">
    <property type="term" value="C:receptor complex"/>
    <property type="evidence" value="ECO:0007669"/>
    <property type="project" value="TreeGrafter"/>
</dbReference>
<proteinExistence type="predicted"/>
<dbReference type="PANTHER" id="PTHR24416">
    <property type="entry name" value="TYROSINE-PROTEIN KINASE RECEPTOR"/>
    <property type="match status" value="1"/>
</dbReference>
<feature type="compositionally biased region" description="Pro residues" evidence="1">
    <location>
        <begin position="191"/>
        <end position="203"/>
    </location>
</feature>
<feature type="region of interest" description="Disordered" evidence="1">
    <location>
        <begin position="330"/>
        <end position="394"/>
    </location>
</feature>
<feature type="compositionally biased region" description="Polar residues" evidence="1">
    <location>
        <begin position="381"/>
        <end position="394"/>
    </location>
</feature>
<evidence type="ECO:0000259" key="2">
    <source>
        <dbReference type="PROSITE" id="PS50011"/>
    </source>
</evidence>
<dbReference type="FunFam" id="1.10.510.10:FF:000986">
    <property type="entry name" value="Protein tyrosine kinase 2aa"/>
    <property type="match status" value="1"/>
</dbReference>
<dbReference type="Pfam" id="PF07714">
    <property type="entry name" value="PK_Tyr_Ser-Thr"/>
    <property type="match status" value="1"/>
</dbReference>
<dbReference type="InterPro" id="IPR000719">
    <property type="entry name" value="Prot_kinase_dom"/>
</dbReference>
<dbReference type="GO" id="GO:0005524">
    <property type="term" value="F:ATP binding"/>
    <property type="evidence" value="ECO:0007669"/>
    <property type="project" value="InterPro"/>
</dbReference>
<dbReference type="GO" id="GO:0005886">
    <property type="term" value="C:plasma membrane"/>
    <property type="evidence" value="ECO:0007669"/>
    <property type="project" value="TreeGrafter"/>
</dbReference>
<accession>A0A183JHJ0</accession>
<evidence type="ECO:0000313" key="3">
    <source>
        <dbReference type="WBParaSite" id="SCUD_0000216301-mRNA-1"/>
    </source>
</evidence>
<dbReference type="InterPro" id="IPR001245">
    <property type="entry name" value="Ser-Thr/Tyr_kinase_cat_dom"/>
</dbReference>
<dbReference type="SMART" id="SM00219">
    <property type="entry name" value="TyrKc"/>
    <property type="match status" value="1"/>
</dbReference>
<feature type="region of interest" description="Disordered" evidence="1">
    <location>
        <begin position="174"/>
        <end position="207"/>
    </location>
</feature>
<evidence type="ECO:0000256" key="1">
    <source>
        <dbReference type="SAM" id="MobiDB-lite"/>
    </source>
</evidence>
<feature type="domain" description="Protein kinase" evidence="2">
    <location>
        <begin position="1"/>
        <end position="138"/>
    </location>
</feature>
<protein>
    <submittedName>
        <fullName evidence="3">Non-specific protein-tyrosine kinase</fullName>
    </submittedName>
</protein>
<organism evidence="3">
    <name type="scientific">Schistosoma curassoni</name>
    <dbReference type="NCBI Taxonomy" id="6186"/>
    <lineage>
        <taxon>Eukaryota</taxon>
        <taxon>Metazoa</taxon>
        <taxon>Spiralia</taxon>
        <taxon>Lophotrochozoa</taxon>
        <taxon>Platyhelminthes</taxon>
        <taxon>Trematoda</taxon>
        <taxon>Digenea</taxon>
        <taxon>Strigeidida</taxon>
        <taxon>Schistosomatoidea</taxon>
        <taxon>Schistosomatidae</taxon>
        <taxon>Schistosoma</taxon>
    </lineage>
</organism>
<dbReference type="PRINTS" id="PR00109">
    <property type="entry name" value="TYRKINASE"/>
</dbReference>
<dbReference type="InterPro" id="IPR020635">
    <property type="entry name" value="Tyr_kinase_cat_dom"/>
</dbReference>
<feature type="compositionally biased region" description="Basic residues" evidence="1">
    <location>
        <begin position="293"/>
        <end position="303"/>
    </location>
</feature>
<dbReference type="PANTHER" id="PTHR24416:SF631">
    <property type="entry name" value="SERINE_THREONINE_TYROSINE KINASE 1"/>
    <property type="match status" value="1"/>
</dbReference>
<feature type="region of interest" description="Disordered" evidence="1">
    <location>
        <begin position="280"/>
        <end position="310"/>
    </location>
</feature>